<dbReference type="AlphaFoldDB" id="A0A8H4YWP1"/>
<evidence type="ECO:0000313" key="2">
    <source>
        <dbReference type="Proteomes" id="UP000573603"/>
    </source>
</evidence>
<proteinExistence type="predicted"/>
<reference evidence="1 2" key="1">
    <citation type="journal article" date="2020" name="BMC Genomics">
        <title>Correction to: Identification and distribution of gene clusters required for synthesis of sphingolipid metabolism inhibitors in diverse species of the filamentous fungus Fusarium.</title>
        <authorList>
            <person name="Kim H.S."/>
            <person name="Lohmar J.M."/>
            <person name="Busman M."/>
            <person name="Brown D.W."/>
            <person name="Naumann T.A."/>
            <person name="Divon H.H."/>
            <person name="Lysoe E."/>
            <person name="Uhlig S."/>
            <person name="Proctor R.H."/>
        </authorList>
    </citation>
    <scope>NUCLEOTIDE SEQUENCE [LARGE SCALE GENOMIC DNA]</scope>
    <source>
        <strain evidence="1 2">NRRL 25214</strain>
    </source>
</reference>
<dbReference type="InterPro" id="IPR046670">
    <property type="entry name" value="DUF6540"/>
</dbReference>
<gene>
    <name evidence="1" type="ORF">FANTH_11614</name>
</gene>
<comment type="caution">
    <text evidence="1">The sequence shown here is derived from an EMBL/GenBank/DDBJ whole genome shotgun (WGS) entry which is preliminary data.</text>
</comment>
<name>A0A8H4YWP1_9HYPO</name>
<keyword evidence="2" id="KW-1185">Reference proteome</keyword>
<dbReference type="Pfam" id="PF20174">
    <property type="entry name" value="DUF6540"/>
    <property type="match status" value="1"/>
</dbReference>
<accession>A0A8H4YWP1</accession>
<dbReference type="EMBL" id="JABEVY010000343">
    <property type="protein sequence ID" value="KAF5235734.1"/>
    <property type="molecule type" value="Genomic_DNA"/>
</dbReference>
<organism evidence="1 2">
    <name type="scientific">Fusarium anthophilum</name>
    <dbReference type="NCBI Taxonomy" id="48485"/>
    <lineage>
        <taxon>Eukaryota</taxon>
        <taxon>Fungi</taxon>
        <taxon>Dikarya</taxon>
        <taxon>Ascomycota</taxon>
        <taxon>Pezizomycotina</taxon>
        <taxon>Sordariomycetes</taxon>
        <taxon>Hypocreomycetidae</taxon>
        <taxon>Hypocreales</taxon>
        <taxon>Nectriaceae</taxon>
        <taxon>Fusarium</taxon>
        <taxon>Fusarium fujikuroi species complex</taxon>
    </lineage>
</organism>
<evidence type="ECO:0008006" key="3">
    <source>
        <dbReference type="Google" id="ProtNLM"/>
    </source>
</evidence>
<protein>
    <recommendedName>
        <fullName evidence="3">PNPLA domain-containing protein</fullName>
    </recommendedName>
</protein>
<evidence type="ECO:0000313" key="1">
    <source>
        <dbReference type="EMBL" id="KAF5235734.1"/>
    </source>
</evidence>
<sequence>MSLLDEEGICMLSLDGGGVRGLSSLYVLKRIVDRHNVKRERLGQSLQKPVDIFDLTGGAVFQEKHLSKDDSSALAVSFVLAKGHRFNGALKHDIDRLEKLRNAESKAAEDLERGIDAGGNKMANDDPILLGVKNNLAYGYEQKGLSVNWPHHAIRSLYLAKSGGGANQRSHLALFIPNAEYDRDTISEDFRSLKAIGTKIHVVGEPLMSGFAFEIHRNYNTLSYQDLKRLVLLERIDDSILHNYSETESEIRENTPRSLIERVAESVTPPPKGQNIRAPIDGVNTERCQEWTMEVSNLLAEKGLIPSEAVSIAQKERDLPTKGIF</sequence>
<dbReference type="Gene3D" id="3.40.1090.10">
    <property type="entry name" value="Cytosolic phospholipase A2 catalytic domain"/>
    <property type="match status" value="1"/>
</dbReference>
<dbReference type="Proteomes" id="UP000573603">
    <property type="component" value="Unassembled WGS sequence"/>
</dbReference>